<dbReference type="SUPFAM" id="SSF53901">
    <property type="entry name" value="Thiolase-like"/>
    <property type="match status" value="1"/>
</dbReference>
<evidence type="ECO:0000313" key="12">
    <source>
        <dbReference type="Proteomes" id="UP000054921"/>
    </source>
</evidence>
<dbReference type="SUPFAM" id="SSF47336">
    <property type="entry name" value="ACP-like"/>
    <property type="match status" value="1"/>
</dbReference>
<evidence type="ECO:0000256" key="1">
    <source>
        <dbReference type="ARBA" id="ARBA00005194"/>
    </source>
</evidence>
<keyword evidence="3" id="KW-0596">Phosphopantetheine</keyword>
<dbReference type="GO" id="GO:0031177">
    <property type="term" value="F:phosphopantetheine binding"/>
    <property type="evidence" value="ECO:0007669"/>
    <property type="project" value="InterPro"/>
</dbReference>
<evidence type="ECO:0000256" key="5">
    <source>
        <dbReference type="ARBA" id="ARBA00022679"/>
    </source>
</evidence>
<dbReference type="Pfam" id="PF02801">
    <property type="entry name" value="Ketoacyl-synt_C"/>
    <property type="match status" value="1"/>
</dbReference>
<feature type="domain" description="Carrier" evidence="9">
    <location>
        <begin position="633"/>
        <end position="712"/>
    </location>
</feature>
<keyword evidence="5" id="KW-0808">Transferase</keyword>
<dbReference type="InterPro" id="IPR020841">
    <property type="entry name" value="PKS_Beta-ketoAc_synthase_dom"/>
</dbReference>
<accession>A0A0W0SFM5</accession>
<reference evidence="11 12" key="1">
    <citation type="submission" date="2015-11" db="EMBL/GenBank/DDBJ databases">
        <title>Genomic analysis of 38 Legionella species identifies large and diverse effector repertoires.</title>
        <authorList>
            <person name="Burstein D."/>
            <person name="Amaro F."/>
            <person name="Zusman T."/>
            <person name="Lifshitz Z."/>
            <person name="Cohen O."/>
            <person name="Gilbert J.A."/>
            <person name="Pupko T."/>
            <person name="Shuman H.A."/>
            <person name="Segal G."/>
        </authorList>
    </citation>
    <scope>NUCLEOTIDE SEQUENCE [LARGE SCALE GENOMIC DNA]</scope>
    <source>
        <strain evidence="11 12">ORW</strain>
    </source>
</reference>
<dbReference type="Gene3D" id="1.10.1240.100">
    <property type="match status" value="1"/>
</dbReference>
<dbReference type="Gene3D" id="3.30.300.30">
    <property type="match status" value="1"/>
</dbReference>
<dbReference type="RefSeq" id="WP_058387335.1">
    <property type="nucleotide sequence ID" value="NZ_LNXW01000009.1"/>
</dbReference>
<dbReference type="PATRIC" id="fig|28084.5.peg.541"/>
<dbReference type="Gene3D" id="1.10.1200.10">
    <property type="entry name" value="ACP-like"/>
    <property type="match status" value="1"/>
</dbReference>
<sequence>MSQDSAGNSPTDTIISKLLLNYQNTPQKPAYRLLSKDKELNVITYEELIARVFHLAYQIQQNANPKDRIILCAQPGIDFIVGFFACLATGTIAVPLVPPFNKMMANRFLHIIENVQPQLILFDVMTSRGLNIAQKINRFIPNRLKSFVGLSDKHEQLFKTLRTMEINMLIIAHDIKIDITKIKPYSVLCDDVAFIQYTSGSTAEPKGVLVSHGNLVDNSEIIKYACQTSDNTICYSWLPPYHDMGLIAGVIQPIYVGGTSVLLPTLDFIAKPSRWMEGISKYRCTLTGGPNFAYELCASKVTKEHIATLDLSCLQVAANGAEPINPKTMDFFYSTFASAGLKKNVLLPCYGLAESTVMTSSKFALSEEIRLSVNSEQLKQNRVDINPSDGPSTCLESSGTPLMPLKIVNPELLTECGELEIGEIWIQGKSVAKGYYNNPEETAKTFHAHLDNDPSNENYLRSGDLGFLYQGELFVCGRIKDMIIIRGQNYYPQDIELSVFHADPAIRKGCVIAYADQVEDEEILVVVAELKPKTSPQTYPEIIEHINQRLSQDSHITAKAIHLVPAKSIPKTSSGKLQRRRCKQLIQEHHLQPLYRFIASETQDRLEVGDDEVNAVKNPSQWFEGFNQLTKDEQRLAIKDMVLTSVAHYIHIEDTPIDLSKGFFDLGLDSINAVELINLLQTKLGNALILESSLLFNFPNIQAVIDYMYEELSSKKEEPQRSTLEHSKNLRPPLQEEIAVIGMSCQFPGAKDIDEFWQLLADGKDGVREIPKERWFSEYYSNRSPEALNSLPPLKGGCIDGITEFDAGFFSISPREALLLDPQQRLLLTNAWRALENAACDPHQLRGSSTGVFIGISSHDYEHIIFSHKELIIHPHVATGNAASSASGRLSYTLGLQGPSMAIDTACSSSLVALHQACLSLRNQECGLAIVGGVNALLSLDLTLNLRKAGMLSPDGACKTFDANANGYVRGEGCGVVILKPLSAAQRDNDRVLAVIKASGINQDGASSGLTVPNGAAQKSLLQSVLIKSGLKSNDIDYIECHGTGTSLGDPIEIGAIGQVYGQHRELNHPLYLGAVKTNIGHLEAAAGIAGLIKTILALQHEQIPANLHFKMLNPHIRLNFPAEVMAVKKPWVRGQNSRRAAISSFGFNGTNAHVIIEESAQDNKKEPIELPATPLFVLSAKTENSLQSLIGAYKDYLKTTKDSLADICYTAATGRSHFEWRIAIYAHSKEELIEKLSQTIAVESTLTEEIVIGGDLKSAYLNGKHVDWAANYAPYIHGLSKVSLPTYCFEKNHYWLT</sequence>
<name>A0A0W0SFM5_9GAMM</name>
<dbReference type="InterPro" id="IPR006162">
    <property type="entry name" value="Ppantetheine_attach_site"/>
</dbReference>
<dbReference type="InterPro" id="IPR025110">
    <property type="entry name" value="AMP-bd_C"/>
</dbReference>
<comment type="function">
    <text evidence="8">Involved in production of the polyketide antibiotic thailandamide.</text>
</comment>
<dbReference type="GO" id="GO:0006633">
    <property type="term" value="P:fatty acid biosynthetic process"/>
    <property type="evidence" value="ECO:0007669"/>
    <property type="project" value="UniProtKB-UniPathway"/>
</dbReference>
<evidence type="ECO:0000256" key="6">
    <source>
        <dbReference type="ARBA" id="ARBA00022832"/>
    </source>
</evidence>
<dbReference type="SMART" id="SM00823">
    <property type="entry name" value="PKS_PP"/>
    <property type="match status" value="1"/>
</dbReference>
<dbReference type="FunFam" id="3.40.50.12780:FF:000013">
    <property type="entry name" value="Long-chain-fatty-acid--AMP ligase FadD32"/>
    <property type="match status" value="1"/>
</dbReference>
<keyword evidence="7" id="KW-0443">Lipid metabolism</keyword>
<dbReference type="SMART" id="SM00825">
    <property type="entry name" value="PKS_KS"/>
    <property type="match status" value="1"/>
</dbReference>
<dbReference type="Pfam" id="PF00550">
    <property type="entry name" value="PP-binding"/>
    <property type="match status" value="1"/>
</dbReference>
<dbReference type="Pfam" id="PF22621">
    <property type="entry name" value="CurL-like_PKS_C"/>
    <property type="match status" value="1"/>
</dbReference>
<comment type="pathway">
    <text evidence="1">Lipid metabolism; fatty acid biosynthesis.</text>
</comment>
<dbReference type="InterPro" id="IPR036736">
    <property type="entry name" value="ACP-like_sf"/>
</dbReference>
<dbReference type="Proteomes" id="UP000054921">
    <property type="component" value="Unassembled WGS sequence"/>
</dbReference>
<dbReference type="Pfam" id="PF23024">
    <property type="entry name" value="AMP-dom_DIP2-like"/>
    <property type="match status" value="1"/>
</dbReference>
<dbReference type="Pfam" id="PF00501">
    <property type="entry name" value="AMP-binding"/>
    <property type="match status" value="1"/>
</dbReference>
<dbReference type="PANTHER" id="PTHR43775:SF37">
    <property type="entry name" value="SI:DKEY-61P9.11"/>
    <property type="match status" value="1"/>
</dbReference>
<dbReference type="SUPFAM" id="SSF56801">
    <property type="entry name" value="Acetyl-CoA synthetase-like"/>
    <property type="match status" value="1"/>
</dbReference>
<dbReference type="PROSITE" id="PS00012">
    <property type="entry name" value="PHOSPHOPANTETHEINE"/>
    <property type="match status" value="1"/>
</dbReference>
<dbReference type="PANTHER" id="PTHR43775">
    <property type="entry name" value="FATTY ACID SYNTHASE"/>
    <property type="match status" value="1"/>
</dbReference>
<evidence type="ECO:0000256" key="2">
    <source>
        <dbReference type="ARBA" id="ARBA00006432"/>
    </source>
</evidence>
<evidence type="ECO:0000259" key="9">
    <source>
        <dbReference type="PROSITE" id="PS50075"/>
    </source>
</evidence>
<dbReference type="InterPro" id="IPR018201">
    <property type="entry name" value="Ketoacyl_synth_AS"/>
</dbReference>
<keyword evidence="4" id="KW-0597">Phosphoprotein</keyword>
<dbReference type="InterPro" id="IPR000873">
    <property type="entry name" value="AMP-dep_synth/lig_dom"/>
</dbReference>
<gene>
    <name evidence="11" type="primary">pksJ_1</name>
    <name evidence="11" type="ORF">Lche_0504</name>
</gene>
<dbReference type="Pfam" id="PF00109">
    <property type="entry name" value="ketoacyl-synt"/>
    <property type="match status" value="1"/>
</dbReference>
<dbReference type="GO" id="GO:0004312">
    <property type="term" value="F:fatty acid synthase activity"/>
    <property type="evidence" value="ECO:0007669"/>
    <property type="project" value="TreeGrafter"/>
</dbReference>
<organism evidence="11 12">
    <name type="scientific">Legionella cherrii</name>
    <dbReference type="NCBI Taxonomy" id="28084"/>
    <lineage>
        <taxon>Bacteria</taxon>
        <taxon>Pseudomonadati</taxon>
        <taxon>Pseudomonadota</taxon>
        <taxon>Gammaproteobacteria</taxon>
        <taxon>Legionellales</taxon>
        <taxon>Legionellaceae</taxon>
        <taxon>Legionella</taxon>
    </lineage>
</organism>
<dbReference type="Gene3D" id="3.40.47.10">
    <property type="match status" value="1"/>
</dbReference>
<dbReference type="SMART" id="SM01294">
    <property type="entry name" value="PKS_PP_betabranch"/>
    <property type="match status" value="1"/>
</dbReference>
<evidence type="ECO:0000256" key="4">
    <source>
        <dbReference type="ARBA" id="ARBA00022553"/>
    </source>
</evidence>
<dbReference type="InterPro" id="IPR014030">
    <property type="entry name" value="Ketoacyl_synth_N"/>
</dbReference>
<evidence type="ECO:0000256" key="7">
    <source>
        <dbReference type="ARBA" id="ARBA00023098"/>
    </source>
</evidence>
<protein>
    <submittedName>
        <fullName evidence="11">Polyketide synthase, type I</fullName>
    </submittedName>
</protein>
<dbReference type="EMBL" id="LNXW01000009">
    <property type="protein sequence ID" value="KTC82240.1"/>
    <property type="molecule type" value="Genomic_DNA"/>
</dbReference>
<keyword evidence="6" id="KW-0276">Fatty acid metabolism</keyword>
<comment type="caution">
    <text evidence="11">The sequence shown here is derived from an EMBL/GenBank/DDBJ whole genome shotgun (WGS) entry which is preliminary data.</text>
</comment>
<dbReference type="InterPro" id="IPR020806">
    <property type="entry name" value="PKS_PP-bd"/>
</dbReference>
<proteinExistence type="inferred from homology"/>
<dbReference type="InterPro" id="IPR050091">
    <property type="entry name" value="PKS_NRPS_Biosynth_Enz"/>
</dbReference>
<dbReference type="UniPathway" id="UPA00094"/>
<dbReference type="CDD" id="cd00833">
    <property type="entry name" value="PKS"/>
    <property type="match status" value="1"/>
</dbReference>
<dbReference type="PROSITE" id="PS00606">
    <property type="entry name" value="KS3_1"/>
    <property type="match status" value="1"/>
</dbReference>
<dbReference type="InterPro" id="IPR014031">
    <property type="entry name" value="Ketoacyl_synth_C"/>
</dbReference>
<evidence type="ECO:0000313" key="11">
    <source>
        <dbReference type="EMBL" id="KTC82240.1"/>
    </source>
</evidence>
<dbReference type="InterPro" id="IPR042099">
    <property type="entry name" value="ANL_N_sf"/>
</dbReference>
<dbReference type="FunFam" id="3.40.47.10:FF:000019">
    <property type="entry name" value="Polyketide synthase type I"/>
    <property type="match status" value="1"/>
</dbReference>
<dbReference type="PROSITE" id="PS52004">
    <property type="entry name" value="KS3_2"/>
    <property type="match status" value="1"/>
</dbReference>
<dbReference type="GO" id="GO:0004315">
    <property type="term" value="F:3-oxoacyl-[acyl-carrier-protein] synthase activity"/>
    <property type="evidence" value="ECO:0007669"/>
    <property type="project" value="InterPro"/>
</dbReference>
<dbReference type="OrthoDB" id="9778690at2"/>
<dbReference type="InterPro" id="IPR009081">
    <property type="entry name" value="PP-bd_ACP"/>
</dbReference>
<evidence type="ECO:0000256" key="3">
    <source>
        <dbReference type="ARBA" id="ARBA00022450"/>
    </source>
</evidence>
<dbReference type="InterPro" id="IPR016039">
    <property type="entry name" value="Thiolase-like"/>
</dbReference>
<dbReference type="STRING" id="28084.Lche_0504"/>
<dbReference type="GO" id="GO:0071766">
    <property type="term" value="P:Actinobacterium-type cell wall biogenesis"/>
    <property type="evidence" value="ECO:0007669"/>
    <property type="project" value="UniProtKB-ARBA"/>
</dbReference>
<dbReference type="InterPro" id="IPR045851">
    <property type="entry name" value="AMP-bd_C_sf"/>
</dbReference>
<dbReference type="CDD" id="cd05931">
    <property type="entry name" value="FAAL"/>
    <property type="match status" value="1"/>
</dbReference>
<dbReference type="PROSITE" id="PS50075">
    <property type="entry name" value="CARRIER"/>
    <property type="match status" value="1"/>
</dbReference>
<evidence type="ECO:0000259" key="10">
    <source>
        <dbReference type="PROSITE" id="PS52004"/>
    </source>
</evidence>
<dbReference type="Gene3D" id="3.40.50.12780">
    <property type="entry name" value="N-terminal domain of ligase-like"/>
    <property type="match status" value="1"/>
</dbReference>
<evidence type="ECO:0000256" key="8">
    <source>
        <dbReference type="ARBA" id="ARBA00054155"/>
    </source>
</evidence>
<comment type="similarity">
    <text evidence="2">Belongs to the ATP-dependent AMP-binding enzyme family.</text>
</comment>
<dbReference type="InterPro" id="IPR040097">
    <property type="entry name" value="FAAL/FAAC"/>
</dbReference>
<feature type="domain" description="Ketosynthase family 3 (KS3)" evidence="10">
    <location>
        <begin position="735"/>
        <end position="1159"/>
    </location>
</feature>